<reference evidence="2" key="1">
    <citation type="journal article" date="2015" name="Nat. Genet.">
        <title>The genome and transcriptome of the zoonotic hookworm Ancylostoma ceylanicum identify infection-specific gene families.</title>
        <authorList>
            <person name="Schwarz E.M."/>
            <person name="Hu Y."/>
            <person name="Antoshechkin I."/>
            <person name="Miller M.M."/>
            <person name="Sternberg P.W."/>
            <person name="Aroian R.V."/>
        </authorList>
    </citation>
    <scope>NUCLEOTIDE SEQUENCE</scope>
    <source>
        <strain evidence="2">HY135</strain>
    </source>
</reference>
<accession>A0A016WDW9</accession>
<dbReference type="EMBL" id="JARK01000365">
    <property type="protein sequence ID" value="EYC37806.1"/>
    <property type="molecule type" value="Genomic_DNA"/>
</dbReference>
<proteinExistence type="predicted"/>
<name>A0A016WDW9_9BILA</name>
<sequence length="135" mass="14749">MVHEYVPKSAQLIHQNHRWNSRANGSLKVMVIRGNRGRKVRVVDSADVEAGTSAYGSTQDCELSTKIRLPPLQVMVPLPTSAKSDELREHFGYVGNVGSSPLPAPNMVCIQGVRLGGSHSQLGSGWEEVCIRLMI</sequence>
<comment type="caution">
    <text evidence="1">The sequence shown here is derived from an EMBL/GenBank/DDBJ whole genome shotgun (WGS) entry which is preliminary data.</text>
</comment>
<gene>
    <name evidence="1" type="primary">Acey_s0765.g2161</name>
    <name evidence="1" type="ORF">Y032_0765g2161</name>
</gene>
<protein>
    <submittedName>
        <fullName evidence="1">Uncharacterized protein</fullName>
    </submittedName>
</protein>
<dbReference type="AlphaFoldDB" id="A0A016WDW9"/>
<evidence type="ECO:0000313" key="2">
    <source>
        <dbReference type="Proteomes" id="UP000024635"/>
    </source>
</evidence>
<organism evidence="1 2">
    <name type="scientific">Ancylostoma ceylanicum</name>
    <dbReference type="NCBI Taxonomy" id="53326"/>
    <lineage>
        <taxon>Eukaryota</taxon>
        <taxon>Metazoa</taxon>
        <taxon>Ecdysozoa</taxon>
        <taxon>Nematoda</taxon>
        <taxon>Chromadorea</taxon>
        <taxon>Rhabditida</taxon>
        <taxon>Rhabditina</taxon>
        <taxon>Rhabditomorpha</taxon>
        <taxon>Strongyloidea</taxon>
        <taxon>Ancylostomatidae</taxon>
        <taxon>Ancylostomatinae</taxon>
        <taxon>Ancylostoma</taxon>
    </lineage>
</organism>
<dbReference type="Proteomes" id="UP000024635">
    <property type="component" value="Unassembled WGS sequence"/>
</dbReference>
<keyword evidence="2" id="KW-1185">Reference proteome</keyword>
<evidence type="ECO:0000313" key="1">
    <source>
        <dbReference type="EMBL" id="EYC37806.1"/>
    </source>
</evidence>